<evidence type="ECO:0000313" key="1">
    <source>
        <dbReference type="EMBL" id="KZF22040.1"/>
    </source>
</evidence>
<accession>A0A165GCW8</accession>
<organism evidence="1 2">
    <name type="scientific">Xylona heveae (strain CBS 132557 / TC161)</name>
    <dbReference type="NCBI Taxonomy" id="1328760"/>
    <lineage>
        <taxon>Eukaryota</taxon>
        <taxon>Fungi</taxon>
        <taxon>Dikarya</taxon>
        <taxon>Ascomycota</taxon>
        <taxon>Pezizomycotina</taxon>
        <taxon>Xylonomycetes</taxon>
        <taxon>Xylonales</taxon>
        <taxon>Xylonaceae</taxon>
        <taxon>Xylona</taxon>
    </lineage>
</organism>
<protein>
    <submittedName>
        <fullName evidence="1">Uncharacterized protein</fullName>
    </submittedName>
</protein>
<keyword evidence="2" id="KW-1185">Reference proteome</keyword>
<name>A0A165GCW8_XYLHT</name>
<dbReference type="InParanoid" id="A0A165GCW8"/>
<gene>
    <name evidence="1" type="ORF">L228DRAFT_145379</name>
</gene>
<dbReference type="RefSeq" id="XP_018187595.1">
    <property type="nucleotide sequence ID" value="XM_018329215.1"/>
</dbReference>
<dbReference type="Proteomes" id="UP000076632">
    <property type="component" value="Unassembled WGS sequence"/>
</dbReference>
<dbReference type="EMBL" id="KV407459">
    <property type="protein sequence ID" value="KZF22040.1"/>
    <property type="molecule type" value="Genomic_DNA"/>
</dbReference>
<dbReference type="AlphaFoldDB" id="A0A165GCW8"/>
<dbReference type="GeneID" id="28894352"/>
<evidence type="ECO:0000313" key="2">
    <source>
        <dbReference type="Proteomes" id="UP000076632"/>
    </source>
</evidence>
<proteinExistence type="predicted"/>
<sequence>MIPHNIREMRPCECQWSVALWAARCFAAPLESCLGPCRSPYPPPAQLYAYGTINLVKESARRLLDRSITVSSIDQ</sequence>
<reference evidence="1 2" key="1">
    <citation type="journal article" date="2016" name="Fungal Biol.">
        <title>The genome of Xylona heveae provides a window into fungal endophytism.</title>
        <authorList>
            <person name="Gazis R."/>
            <person name="Kuo A."/>
            <person name="Riley R."/>
            <person name="LaButti K."/>
            <person name="Lipzen A."/>
            <person name="Lin J."/>
            <person name="Amirebrahimi M."/>
            <person name="Hesse C.N."/>
            <person name="Spatafora J.W."/>
            <person name="Henrissat B."/>
            <person name="Hainaut M."/>
            <person name="Grigoriev I.V."/>
            <person name="Hibbett D.S."/>
        </authorList>
    </citation>
    <scope>NUCLEOTIDE SEQUENCE [LARGE SCALE GENOMIC DNA]</scope>
    <source>
        <strain evidence="1 2">TC161</strain>
    </source>
</reference>